<dbReference type="OMA" id="KSEWWES"/>
<accession>A0A2T4H947</accession>
<sequence length="110" mass="12724">MLCSGIDFDGVPFNQKWFTERDVHLMSGPKLFGYWRGKGGRPWAAGIPDDICHLLKILDEKDGRLEVQFVGCAKSKSEWWESDIVKETYIELWDEWVQARDTVETGQESN</sequence>
<gene>
    <name evidence="1" type="ORF">FCULG_00004962</name>
</gene>
<protein>
    <submittedName>
        <fullName evidence="1">Uncharacterized protein</fullName>
    </submittedName>
</protein>
<proteinExistence type="predicted"/>
<evidence type="ECO:0000313" key="2">
    <source>
        <dbReference type="Proteomes" id="UP000241587"/>
    </source>
</evidence>
<name>A0A2T4H947_FUSCU</name>
<comment type="caution">
    <text evidence="1">The sequence shown here is derived from an EMBL/GenBank/DDBJ whole genome shotgun (WGS) entry which is preliminary data.</text>
</comment>
<evidence type="ECO:0000313" key="1">
    <source>
        <dbReference type="EMBL" id="PTD12331.1"/>
    </source>
</evidence>
<dbReference type="AlphaFoldDB" id="A0A2T4H947"/>
<dbReference type="OrthoDB" id="5034561at2759"/>
<keyword evidence="2" id="KW-1185">Reference proteome</keyword>
<organism evidence="1 2">
    <name type="scientific">Fusarium culmorum</name>
    <dbReference type="NCBI Taxonomy" id="5516"/>
    <lineage>
        <taxon>Eukaryota</taxon>
        <taxon>Fungi</taxon>
        <taxon>Dikarya</taxon>
        <taxon>Ascomycota</taxon>
        <taxon>Pezizomycotina</taxon>
        <taxon>Sordariomycetes</taxon>
        <taxon>Hypocreomycetidae</taxon>
        <taxon>Hypocreales</taxon>
        <taxon>Nectriaceae</taxon>
        <taxon>Fusarium</taxon>
    </lineage>
</organism>
<reference evidence="1 2" key="1">
    <citation type="submission" date="2018-02" db="EMBL/GenBank/DDBJ databases">
        <title>Fusarium culmorum secondary metabolites in fungal-bacterial-plant interactions.</title>
        <authorList>
            <person name="Schmidt R."/>
        </authorList>
    </citation>
    <scope>NUCLEOTIDE SEQUENCE [LARGE SCALE GENOMIC DNA]</scope>
    <source>
        <strain evidence="1 2">PV</strain>
    </source>
</reference>
<dbReference type="Proteomes" id="UP000241587">
    <property type="component" value="Unassembled WGS sequence"/>
</dbReference>
<dbReference type="EMBL" id="PVEM01000001">
    <property type="protein sequence ID" value="PTD12331.1"/>
    <property type="molecule type" value="Genomic_DNA"/>
</dbReference>